<comment type="caution">
    <text evidence="8">The sequence shown here is derived from an EMBL/GenBank/DDBJ whole genome shotgun (WGS) entry which is preliminary data.</text>
</comment>
<dbReference type="PANTHER" id="PTHR43133">
    <property type="entry name" value="RNA POLYMERASE ECF-TYPE SIGMA FACTO"/>
    <property type="match status" value="1"/>
</dbReference>
<comment type="similarity">
    <text evidence="1">Belongs to the sigma-70 factor family. ECF subfamily.</text>
</comment>
<proteinExistence type="inferred from homology"/>
<dbReference type="SUPFAM" id="SSF88659">
    <property type="entry name" value="Sigma3 and sigma4 domains of RNA polymerase sigma factors"/>
    <property type="match status" value="1"/>
</dbReference>
<dbReference type="NCBIfam" id="TIGR02937">
    <property type="entry name" value="sigma70-ECF"/>
    <property type="match status" value="1"/>
</dbReference>
<evidence type="ECO:0000256" key="3">
    <source>
        <dbReference type="ARBA" id="ARBA00023082"/>
    </source>
</evidence>
<dbReference type="InterPro" id="IPR013324">
    <property type="entry name" value="RNA_pol_sigma_r3/r4-like"/>
</dbReference>
<organism evidence="8 9">
    <name type="scientific">Scopulibacillus daqui</name>
    <dbReference type="NCBI Taxonomy" id="1469162"/>
    <lineage>
        <taxon>Bacteria</taxon>
        <taxon>Bacillati</taxon>
        <taxon>Bacillota</taxon>
        <taxon>Bacilli</taxon>
        <taxon>Bacillales</taxon>
        <taxon>Sporolactobacillaceae</taxon>
        <taxon>Scopulibacillus</taxon>
    </lineage>
</organism>
<dbReference type="InterPro" id="IPR014284">
    <property type="entry name" value="RNA_pol_sigma-70_dom"/>
</dbReference>
<evidence type="ECO:0000256" key="4">
    <source>
        <dbReference type="ARBA" id="ARBA00023125"/>
    </source>
</evidence>
<sequence>MQASVSDTSSIIDDADFEKAIKPYFHQLKSYCLSLAKSSWDGEDLFQDTLIKAFSKWKSHNRNISKAYLFKAASNAWIDRHRKRQPDIDDSAELTNISLNESEDKAAVEEAMGILLKKLTPKQRAVLLLIEGFNFTHKEVAEMIGSKEGAVRAVLHRAHKKLQLIDKKKDIYSASNEEDVRTYVQTFYSGSPERFAALYKQEAGIVNSMASHSQFSSRLIKGVGSGRSVYYLVPIILNNGKTLVMPFYQAEINVLLSWIEAYRSHLQKSALLLAA</sequence>
<dbReference type="InterPro" id="IPR013249">
    <property type="entry name" value="RNA_pol_sigma70_r4_t2"/>
</dbReference>
<keyword evidence="4" id="KW-0238">DNA-binding</keyword>
<reference evidence="8 9" key="1">
    <citation type="submission" date="2021-01" db="EMBL/GenBank/DDBJ databases">
        <title>Genomic Encyclopedia of Type Strains, Phase IV (KMG-IV): sequencing the most valuable type-strain genomes for metagenomic binning, comparative biology and taxonomic classification.</title>
        <authorList>
            <person name="Goeker M."/>
        </authorList>
    </citation>
    <scope>NUCLEOTIDE SEQUENCE [LARGE SCALE GENOMIC DNA]</scope>
    <source>
        <strain evidence="8 9">DSM 28236</strain>
    </source>
</reference>
<dbReference type="InterPro" id="IPR013325">
    <property type="entry name" value="RNA_pol_sigma_r2"/>
</dbReference>
<feature type="domain" description="RNA polymerase sigma-70 region 2" evidence="6">
    <location>
        <begin position="23"/>
        <end position="85"/>
    </location>
</feature>
<dbReference type="SUPFAM" id="SSF88946">
    <property type="entry name" value="Sigma2 domain of RNA polymerase sigma factors"/>
    <property type="match status" value="1"/>
</dbReference>
<feature type="domain" description="RNA polymerase sigma factor 70 region 4 type 2" evidence="7">
    <location>
        <begin position="115"/>
        <end position="162"/>
    </location>
</feature>
<evidence type="ECO:0000313" key="8">
    <source>
        <dbReference type="EMBL" id="MBM7644921.1"/>
    </source>
</evidence>
<evidence type="ECO:0000256" key="1">
    <source>
        <dbReference type="ARBA" id="ARBA00010641"/>
    </source>
</evidence>
<dbReference type="Pfam" id="PF04542">
    <property type="entry name" value="Sigma70_r2"/>
    <property type="match status" value="1"/>
</dbReference>
<gene>
    <name evidence="8" type="ORF">JOD45_001130</name>
</gene>
<keyword evidence="5" id="KW-0804">Transcription</keyword>
<keyword evidence="9" id="KW-1185">Reference proteome</keyword>
<dbReference type="RefSeq" id="WP_205002873.1">
    <property type="nucleotide sequence ID" value="NZ_JAFBER010000005.1"/>
</dbReference>
<evidence type="ECO:0000259" key="7">
    <source>
        <dbReference type="Pfam" id="PF08281"/>
    </source>
</evidence>
<dbReference type="PANTHER" id="PTHR43133:SF8">
    <property type="entry name" value="RNA POLYMERASE SIGMA FACTOR HI_1459-RELATED"/>
    <property type="match status" value="1"/>
</dbReference>
<dbReference type="EMBL" id="JAFBER010000005">
    <property type="protein sequence ID" value="MBM7644921.1"/>
    <property type="molecule type" value="Genomic_DNA"/>
</dbReference>
<dbReference type="InterPro" id="IPR007627">
    <property type="entry name" value="RNA_pol_sigma70_r2"/>
</dbReference>
<evidence type="ECO:0000256" key="2">
    <source>
        <dbReference type="ARBA" id="ARBA00023015"/>
    </source>
</evidence>
<protein>
    <submittedName>
        <fullName evidence="8">RNA polymerase sigma factor (Sigma-70 family)</fullName>
    </submittedName>
</protein>
<accession>A0ABS2PY92</accession>
<evidence type="ECO:0000313" key="9">
    <source>
        <dbReference type="Proteomes" id="UP000808914"/>
    </source>
</evidence>
<keyword evidence="2" id="KW-0805">Transcription regulation</keyword>
<dbReference type="Proteomes" id="UP000808914">
    <property type="component" value="Unassembled WGS sequence"/>
</dbReference>
<dbReference type="InterPro" id="IPR036388">
    <property type="entry name" value="WH-like_DNA-bd_sf"/>
</dbReference>
<dbReference type="Pfam" id="PF08281">
    <property type="entry name" value="Sigma70_r4_2"/>
    <property type="match status" value="1"/>
</dbReference>
<evidence type="ECO:0000259" key="6">
    <source>
        <dbReference type="Pfam" id="PF04542"/>
    </source>
</evidence>
<dbReference type="Gene3D" id="1.10.10.10">
    <property type="entry name" value="Winged helix-like DNA-binding domain superfamily/Winged helix DNA-binding domain"/>
    <property type="match status" value="1"/>
</dbReference>
<dbReference type="CDD" id="cd06171">
    <property type="entry name" value="Sigma70_r4"/>
    <property type="match status" value="1"/>
</dbReference>
<keyword evidence="3" id="KW-0731">Sigma factor</keyword>
<name>A0ABS2PY92_9BACL</name>
<evidence type="ECO:0000256" key="5">
    <source>
        <dbReference type="ARBA" id="ARBA00023163"/>
    </source>
</evidence>
<dbReference type="Gene3D" id="1.10.1740.10">
    <property type="match status" value="1"/>
</dbReference>
<dbReference type="InterPro" id="IPR039425">
    <property type="entry name" value="RNA_pol_sigma-70-like"/>
</dbReference>